<name>M1DV03_SOLTU</name>
<dbReference type="EnsemblPlants" id="PGSC0003DMT400094843">
    <property type="protein sequence ID" value="PGSC0003DMT400094843"/>
    <property type="gene ID" value="PGSC0003DMG400044414"/>
</dbReference>
<feature type="transmembrane region" description="Helical" evidence="1">
    <location>
        <begin position="12"/>
        <end position="30"/>
    </location>
</feature>
<keyword evidence="1" id="KW-1133">Transmembrane helix</keyword>
<keyword evidence="3" id="KW-1185">Reference proteome</keyword>
<accession>M1DV03</accession>
<dbReference type="HOGENOM" id="CLU_2113300_0_0_1"/>
<proteinExistence type="predicted"/>
<dbReference type="PaxDb" id="4113-PGSC0003DMT400094843"/>
<evidence type="ECO:0000256" key="1">
    <source>
        <dbReference type="SAM" id="Phobius"/>
    </source>
</evidence>
<reference evidence="2" key="2">
    <citation type="submission" date="2015-06" db="UniProtKB">
        <authorList>
            <consortium name="EnsemblPlants"/>
        </authorList>
    </citation>
    <scope>IDENTIFICATION</scope>
    <source>
        <strain evidence="2">DM1-3 516 R44</strain>
    </source>
</reference>
<dbReference type="AlphaFoldDB" id="M1DV03"/>
<evidence type="ECO:0000313" key="2">
    <source>
        <dbReference type="EnsemblPlants" id="PGSC0003DMT400094843"/>
    </source>
</evidence>
<dbReference type="STRING" id="4113.M1DV03"/>
<organism evidence="2 3">
    <name type="scientific">Solanum tuberosum</name>
    <name type="common">Potato</name>
    <dbReference type="NCBI Taxonomy" id="4113"/>
    <lineage>
        <taxon>Eukaryota</taxon>
        <taxon>Viridiplantae</taxon>
        <taxon>Streptophyta</taxon>
        <taxon>Embryophyta</taxon>
        <taxon>Tracheophyta</taxon>
        <taxon>Spermatophyta</taxon>
        <taxon>Magnoliopsida</taxon>
        <taxon>eudicotyledons</taxon>
        <taxon>Gunneridae</taxon>
        <taxon>Pentapetalae</taxon>
        <taxon>asterids</taxon>
        <taxon>lamiids</taxon>
        <taxon>Solanales</taxon>
        <taxon>Solanaceae</taxon>
        <taxon>Solanoideae</taxon>
        <taxon>Solaneae</taxon>
        <taxon>Solanum</taxon>
    </lineage>
</organism>
<keyword evidence="1" id="KW-0812">Transmembrane</keyword>
<protein>
    <submittedName>
        <fullName evidence="2">Uncharacterized protein</fullName>
    </submittedName>
</protein>
<dbReference type="Gramene" id="PGSC0003DMT400094843">
    <property type="protein sequence ID" value="PGSC0003DMT400094843"/>
    <property type="gene ID" value="PGSC0003DMG400044414"/>
</dbReference>
<keyword evidence="1" id="KW-0472">Membrane</keyword>
<dbReference type="Proteomes" id="UP000011115">
    <property type="component" value="Unassembled WGS sequence"/>
</dbReference>
<reference evidence="3" key="1">
    <citation type="journal article" date="2011" name="Nature">
        <title>Genome sequence and analysis of the tuber crop potato.</title>
        <authorList>
            <consortium name="The Potato Genome Sequencing Consortium"/>
        </authorList>
    </citation>
    <scope>NUCLEOTIDE SEQUENCE [LARGE SCALE GENOMIC DNA]</scope>
    <source>
        <strain evidence="3">cv. DM1-3 516 R44</strain>
    </source>
</reference>
<sequence length="115" mass="12840">MRVEGEFDSVLLLLNYGAAFIWFMGIQSVVNEKAGRSVGLHNGTNPSLFLPDIVGVVLRCGPSKYAGCTQNRCHEDTISDDQRNQFLLTLWDDFREIEGAKLEAQMGKGKEFPVM</sequence>
<evidence type="ECO:0000313" key="3">
    <source>
        <dbReference type="Proteomes" id="UP000011115"/>
    </source>
</evidence>
<dbReference type="InParanoid" id="M1DV03"/>